<gene>
    <name evidence="5" type="primary">TBLA0B07440</name>
    <name evidence="5" type="ORF">TBLA_0B07440</name>
</gene>
<dbReference type="FunCoup" id="I2GZL0">
    <property type="interactions" value="407"/>
</dbReference>
<evidence type="ECO:0000313" key="6">
    <source>
        <dbReference type="Proteomes" id="UP000002866"/>
    </source>
</evidence>
<sequence length="377" mass="43945">MKVNQVIPNNEDSFVNKYSYTSFNKDYSNFIAVLDNGKIGNEIDDCNNNYANKNNYIKVYDSNPIQFKLSIESINCYKCKILNRSNFIIYIDNFNKNHVYVWDDIKQNNIIKMEFNESVQDIFISKKNIIIVFIDFIEIYTFNKTPRRINVNKIDMLPRGQVDFIELPNNGSKICYISNRNPTQVYCLNIRPDGNTVEDIQIIKAHKTHQVQLIRFNSGGQYLATCSKKGTVIRIFNSDTTQLIKEYRRGSDQATIFDMSFNLTNEYLAVVSDKDTIHIYQTEKESNHRSSSSSNHSHNHNHSMTSNEYFGHTWSNGRIRLHRMGHNNATAHKGSIREQCKLGWSGNALIVLWARSGIWEKYVCIENKWVREAIREI</sequence>
<dbReference type="Gene3D" id="2.130.10.10">
    <property type="entry name" value="YVTN repeat-like/Quinoprotein amine dehydrogenase"/>
    <property type="match status" value="1"/>
</dbReference>
<proteinExistence type="inferred from homology"/>
<dbReference type="InterPro" id="IPR001680">
    <property type="entry name" value="WD40_rpt"/>
</dbReference>
<dbReference type="SUPFAM" id="SSF50978">
    <property type="entry name" value="WD40 repeat-like"/>
    <property type="match status" value="1"/>
</dbReference>
<dbReference type="InterPro" id="IPR015943">
    <property type="entry name" value="WD40/YVTN_repeat-like_dom_sf"/>
</dbReference>
<comment type="similarity">
    <text evidence="3">Belongs to the WD repeat PROPPIN family.</text>
</comment>
<name>I2GZL0_HENB6</name>
<dbReference type="OrthoDB" id="1667587at2759"/>
<dbReference type="InParanoid" id="I2GZL0"/>
<reference evidence="5 6" key="1">
    <citation type="journal article" date="2011" name="Proc. Natl. Acad. Sci. U.S.A.">
        <title>Evolutionary erosion of yeast sex chromosomes by mating-type switching accidents.</title>
        <authorList>
            <person name="Gordon J.L."/>
            <person name="Armisen D."/>
            <person name="Proux-Wera E."/>
            <person name="Oheigeartaigh S.S."/>
            <person name="Byrne K.P."/>
            <person name="Wolfe K.H."/>
        </authorList>
    </citation>
    <scope>NUCLEOTIDE SEQUENCE [LARGE SCALE GENOMIC DNA]</scope>
    <source>
        <strain evidence="6">ATCC 34711 / CBS 6284 / DSM 70876 / NBRC 10599 / NRRL Y-10934 / UCD 77-7</strain>
    </source>
</reference>
<evidence type="ECO:0000256" key="3">
    <source>
        <dbReference type="ARBA" id="ARBA00025740"/>
    </source>
</evidence>
<dbReference type="PANTHER" id="PTHR11227">
    <property type="entry name" value="WD-REPEAT PROTEIN INTERACTING WITH PHOSPHOINOSIDES WIPI -RELATED"/>
    <property type="match status" value="1"/>
</dbReference>
<evidence type="ECO:0000256" key="1">
    <source>
        <dbReference type="ARBA" id="ARBA00022574"/>
    </source>
</evidence>
<accession>I2GZL0</accession>
<dbReference type="Proteomes" id="UP000002866">
    <property type="component" value="Chromosome 2"/>
</dbReference>
<keyword evidence="6" id="KW-1185">Reference proteome</keyword>
<feature type="compositionally biased region" description="Low complexity" evidence="4">
    <location>
        <begin position="289"/>
        <end position="304"/>
    </location>
</feature>
<dbReference type="STRING" id="1071380.I2GZL0"/>
<feature type="region of interest" description="Disordered" evidence="4">
    <location>
        <begin position="283"/>
        <end position="304"/>
    </location>
</feature>
<dbReference type="OMA" id="CEFANGL"/>
<dbReference type="HOGENOM" id="CLU_025895_0_1_1"/>
<dbReference type="GO" id="GO:0005737">
    <property type="term" value="C:cytoplasm"/>
    <property type="evidence" value="ECO:0007669"/>
    <property type="project" value="UniProtKB-ARBA"/>
</dbReference>
<dbReference type="SMART" id="SM00320">
    <property type="entry name" value="WD40"/>
    <property type="match status" value="2"/>
</dbReference>
<dbReference type="AlphaFoldDB" id="I2GZL0"/>
<evidence type="ECO:0000256" key="4">
    <source>
        <dbReference type="SAM" id="MobiDB-lite"/>
    </source>
</evidence>
<evidence type="ECO:0008006" key="7">
    <source>
        <dbReference type="Google" id="ProtNLM"/>
    </source>
</evidence>
<dbReference type="RefSeq" id="XP_004179081.1">
    <property type="nucleotide sequence ID" value="XM_004179033.1"/>
</dbReference>
<evidence type="ECO:0000313" key="5">
    <source>
        <dbReference type="EMBL" id="CCH59562.1"/>
    </source>
</evidence>
<keyword evidence="2" id="KW-0677">Repeat</keyword>
<dbReference type="InterPro" id="IPR036322">
    <property type="entry name" value="WD40_repeat_dom_sf"/>
</dbReference>
<protein>
    <recommendedName>
        <fullName evidence="7">Anaphase-promoting complex subunit 4 WD40 domain-containing protein</fullName>
    </recommendedName>
</protein>
<organism evidence="5 6">
    <name type="scientific">Henningerozyma blattae (strain ATCC 34711 / CBS 6284 / DSM 70876 / NBRC 10599 / NRRL Y-10934 / UCD 77-7)</name>
    <name type="common">Yeast</name>
    <name type="synonym">Tetrapisispora blattae</name>
    <dbReference type="NCBI Taxonomy" id="1071380"/>
    <lineage>
        <taxon>Eukaryota</taxon>
        <taxon>Fungi</taxon>
        <taxon>Dikarya</taxon>
        <taxon>Ascomycota</taxon>
        <taxon>Saccharomycotina</taxon>
        <taxon>Saccharomycetes</taxon>
        <taxon>Saccharomycetales</taxon>
        <taxon>Saccharomycetaceae</taxon>
        <taxon>Henningerozyma</taxon>
    </lineage>
</organism>
<dbReference type="eggNOG" id="KOG2111">
    <property type="taxonomic scope" value="Eukaryota"/>
</dbReference>
<keyword evidence="1" id="KW-0853">WD repeat</keyword>
<evidence type="ECO:0000256" key="2">
    <source>
        <dbReference type="ARBA" id="ARBA00022737"/>
    </source>
</evidence>
<dbReference type="EMBL" id="HE806317">
    <property type="protein sequence ID" value="CCH59562.1"/>
    <property type="molecule type" value="Genomic_DNA"/>
</dbReference>
<dbReference type="Pfam" id="PF21032">
    <property type="entry name" value="PROPPIN"/>
    <property type="match status" value="1"/>
</dbReference>
<dbReference type="KEGG" id="tbl:TBLA_0B07440"/>
<dbReference type="InterPro" id="IPR048720">
    <property type="entry name" value="PROPPIN"/>
</dbReference>
<dbReference type="GeneID" id="14493886"/>